<feature type="domain" description="C-type lectin" evidence="1">
    <location>
        <begin position="57"/>
        <end position="184"/>
    </location>
</feature>
<evidence type="ECO:0000313" key="3">
    <source>
        <dbReference type="Proteomes" id="UP000245119"/>
    </source>
</evidence>
<evidence type="ECO:0000259" key="1">
    <source>
        <dbReference type="PROSITE" id="PS50041"/>
    </source>
</evidence>
<dbReference type="Gene3D" id="3.10.100.10">
    <property type="entry name" value="Mannose-Binding Protein A, subunit A"/>
    <property type="match status" value="1"/>
</dbReference>
<dbReference type="CDD" id="cd00037">
    <property type="entry name" value="CLECT"/>
    <property type="match status" value="1"/>
</dbReference>
<organism evidence="2 3">
    <name type="scientific">Pomacea canaliculata</name>
    <name type="common">Golden apple snail</name>
    <dbReference type="NCBI Taxonomy" id="400727"/>
    <lineage>
        <taxon>Eukaryota</taxon>
        <taxon>Metazoa</taxon>
        <taxon>Spiralia</taxon>
        <taxon>Lophotrochozoa</taxon>
        <taxon>Mollusca</taxon>
        <taxon>Gastropoda</taxon>
        <taxon>Caenogastropoda</taxon>
        <taxon>Architaenioglossa</taxon>
        <taxon>Ampullarioidea</taxon>
        <taxon>Ampullariidae</taxon>
        <taxon>Pomacea</taxon>
    </lineage>
</organism>
<dbReference type="SMART" id="SM00034">
    <property type="entry name" value="CLECT"/>
    <property type="match status" value="1"/>
</dbReference>
<proteinExistence type="predicted"/>
<dbReference type="OrthoDB" id="6155413at2759"/>
<dbReference type="PANTHER" id="PTHR22801:SF63">
    <property type="entry name" value="C-TYPE LECTIN DOMAIN-CONTAINING PROTEIN"/>
    <property type="match status" value="1"/>
</dbReference>
<sequence>MEVALVVIVLGATGEILHTDVTITDTNSTDLHLSALAKKWNHHTYGGCPVDKGYELYHNRCLKLYTTKQDYQTAKNRCGDDGAHLFNLKSRELDVPPLLLLMDTNGQVLSSTFGQGLWVGADDITTEGHFLWSDGITLLRDSGLWERGQPDDGGSNEDCVEVLRPNNVSINDLPCSKKLGFVCQADIKML</sequence>
<evidence type="ECO:0000313" key="2">
    <source>
        <dbReference type="EMBL" id="PVD31854.1"/>
    </source>
</evidence>
<dbReference type="Pfam" id="PF00059">
    <property type="entry name" value="Lectin_C"/>
    <property type="match status" value="1"/>
</dbReference>
<keyword evidence="3" id="KW-1185">Reference proteome</keyword>
<dbReference type="InterPro" id="IPR016187">
    <property type="entry name" value="CTDL_fold"/>
</dbReference>
<dbReference type="PROSITE" id="PS50041">
    <property type="entry name" value="C_TYPE_LECTIN_2"/>
    <property type="match status" value="1"/>
</dbReference>
<dbReference type="InterPro" id="IPR001304">
    <property type="entry name" value="C-type_lectin-like"/>
</dbReference>
<gene>
    <name evidence="2" type="ORF">C0Q70_07273</name>
</gene>
<protein>
    <recommendedName>
        <fullName evidence="1">C-type lectin domain-containing protein</fullName>
    </recommendedName>
</protein>
<dbReference type="AlphaFoldDB" id="A0A2T7PEL9"/>
<dbReference type="InterPro" id="IPR016186">
    <property type="entry name" value="C-type_lectin-like/link_sf"/>
</dbReference>
<accession>A0A2T7PEL9</accession>
<dbReference type="EMBL" id="PZQS01000004">
    <property type="protein sequence ID" value="PVD31854.1"/>
    <property type="molecule type" value="Genomic_DNA"/>
</dbReference>
<dbReference type="Proteomes" id="UP000245119">
    <property type="component" value="Linkage Group LG4"/>
</dbReference>
<dbReference type="SUPFAM" id="SSF56436">
    <property type="entry name" value="C-type lectin-like"/>
    <property type="match status" value="1"/>
</dbReference>
<dbReference type="InterPro" id="IPR050801">
    <property type="entry name" value="Ca-Dep_Lectins_ImmuneDev"/>
</dbReference>
<name>A0A2T7PEL9_POMCA</name>
<reference evidence="2 3" key="1">
    <citation type="submission" date="2018-04" db="EMBL/GenBank/DDBJ databases">
        <title>The genome of golden apple snail Pomacea canaliculata provides insight into stress tolerance and invasive adaptation.</title>
        <authorList>
            <person name="Liu C."/>
            <person name="Liu B."/>
            <person name="Ren Y."/>
            <person name="Zhang Y."/>
            <person name="Wang H."/>
            <person name="Li S."/>
            <person name="Jiang F."/>
            <person name="Yin L."/>
            <person name="Zhang G."/>
            <person name="Qian W."/>
            <person name="Fan W."/>
        </authorList>
    </citation>
    <scope>NUCLEOTIDE SEQUENCE [LARGE SCALE GENOMIC DNA]</scope>
    <source>
        <strain evidence="2">SZHN2017</strain>
        <tissue evidence="2">Muscle</tissue>
    </source>
</reference>
<dbReference type="PANTHER" id="PTHR22801">
    <property type="entry name" value="LITHOSTATHINE"/>
    <property type="match status" value="1"/>
</dbReference>
<comment type="caution">
    <text evidence="2">The sequence shown here is derived from an EMBL/GenBank/DDBJ whole genome shotgun (WGS) entry which is preliminary data.</text>
</comment>